<evidence type="ECO:0000256" key="1">
    <source>
        <dbReference type="ARBA" id="ARBA00007946"/>
    </source>
</evidence>
<comment type="similarity">
    <text evidence="1">Belongs to the trichodiene synthase family.</text>
</comment>
<dbReference type="Proteomes" id="UP000054007">
    <property type="component" value="Unassembled WGS sequence"/>
</dbReference>
<dbReference type="EMBL" id="KN880496">
    <property type="protein sequence ID" value="KIY68797.1"/>
    <property type="molecule type" value="Genomic_DNA"/>
</dbReference>
<evidence type="ECO:0008006" key="5">
    <source>
        <dbReference type="Google" id="ProtNLM"/>
    </source>
</evidence>
<dbReference type="AlphaFoldDB" id="A0A0D7BE38"/>
<evidence type="ECO:0000256" key="2">
    <source>
        <dbReference type="ARBA" id="ARBA00023239"/>
    </source>
</evidence>
<dbReference type="InterPro" id="IPR024652">
    <property type="entry name" value="Trichodiene_synth"/>
</dbReference>
<protein>
    <recommendedName>
        <fullName evidence="5">Terpenoid synthase</fullName>
    </recommendedName>
</protein>
<dbReference type="OrthoDB" id="2998174at2759"/>
<reference evidence="3 4" key="1">
    <citation type="journal article" date="2015" name="Fungal Genet. Biol.">
        <title>Evolution of novel wood decay mechanisms in Agaricales revealed by the genome sequences of Fistulina hepatica and Cylindrobasidium torrendii.</title>
        <authorList>
            <person name="Floudas D."/>
            <person name="Held B.W."/>
            <person name="Riley R."/>
            <person name="Nagy L.G."/>
            <person name="Koehler G."/>
            <person name="Ransdell A.S."/>
            <person name="Younus H."/>
            <person name="Chow J."/>
            <person name="Chiniquy J."/>
            <person name="Lipzen A."/>
            <person name="Tritt A."/>
            <person name="Sun H."/>
            <person name="Haridas S."/>
            <person name="LaButti K."/>
            <person name="Ohm R.A."/>
            <person name="Kues U."/>
            <person name="Blanchette R.A."/>
            <person name="Grigoriev I.V."/>
            <person name="Minto R.E."/>
            <person name="Hibbett D.S."/>
        </authorList>
    </citation>
    <scope>NUCLEOTIDE SEQUENCE [LARGE SCALE GENOMIC DNA]</scope>
    <source>
        <strain evidence="3 4">FP15055 ss-10</strain>
    </source>
</reference>
<proteinExistence type="inferred from homology"/>
<dbReference type="SUPFAM" id="SSF48576">
    <property type="entry name" value="Terpenoid synthases"/>
    <property type="match status" value="1"/>
</dbReference>
<dbReference type="Pfam" id="PF06330">
    <property type="entry name" value="TRI5"/>
    <property type="match status" value="1"/>
</dbReference>
<evidence type="ECO:0000313" key="3">
    <source>
        <dbReference type="EMBL" id="KIY68797.1"/>
    </source>
</evidence>
<dbReference type="Gene3D" id="1.10.600.10">
    <property type="entry name" value="Farnesyl Diphosphate Synthase"/>
    <property type="match status" value="1"/>
</dbReference>
<sequence length="130" mass="14531">MSGVPEIFTVCLFPASVPYADYKDALPSIGDFLDLQNDVLSFYKEEIAGEQCNLASYLNLNRGGASKLDVLEWMVERSIASYNRALQLLMKEDAKAALRAFGQGYIDFHLQSKRYKLAEIGLGTYSKDAF</sequence>
<organism evidence="3 4">
    <name type="scientific">Cylindrobasidium torrendii FP15055 ss-10</name>
    <dbReference type="NCBI Taxonomy" id="1314674"/>
    <lineage>
        <taxon>Eukaryota</taxon>
        <taxon>Fungi</taxon>
        <taxon>Dikarya</taxon>
        <taxon>Basidiomycota</taxon>
        <taxon>Agaricomycotina</taxon>
        <taxon>Agaricomycetes</taxon>
        <taxon>Agaricomycetidae</taxon>
        <taxon>Agaricales</taxon>
        <taxon>Marasmiineae</taxon>
        <taxon>Physalacriaceae</taxon>
        <taxon>Cylindrobasidium</taxon>
    </lineage>
</organism>
<gene>
    <name evidence="3" type="ORF">CYLTODRAFT_350828</name>
</gene>
<dbReference type="InterPro" id="IPR008949">
    <property type="entry name" value="Isoprenoid_synthase_dom_sf"/>
</dbReference>
<keyword evidence="4" id="KW-1185">Reference proteome</keyword>
<dbReference type="STRING" id="1314674.A0A0D7BE38"/>
<dbReference type="GO" id="GO:0016838">
    <property type="term" value="F:carbon-oxygen lyase activity, acting on phosphates"/>
    <property type="evidence" value="ECO:0007669"/>
    <property type="project" value="InterPro"/>
</dbReference>
<evidence type="ECO:0000313" key="4">
    <source>
        <dbReference type="Proteomes" id="UP000054007"/>
    </source>
</evidence>
<name>A0A0D7BE38_9AGAR</name>
<accession>A0A0D7BE38</accession>
<keyword evidence="2" id="KW-0456">Lyase</keyword>